<protein>
    <submittedName>
        <fullName evidence="1">Uncharacterized protein</fullName>
    </submittedName>
</protein>
<dbReference type="EMBL" id="BLXT01003815">
    <property type="protein sequence ID" value="GFO06880.1"/>
    <property type="molecule type" value="Genomic_DNA"/>
</dbReference>
<keyword evidence="2" id="KW-1185">Reference proteome</keyword>
<dbReference type="AlphaFoldDB" id="A0AAV4AFC8"/>
<evidence type="ECO:0000313" key="1">
    <source>
        <dbReference type="EMBL" id="GFO06880.1"/>
    </source>
</evidence>
<sequence>MAELLKWIGFHDIASAWKSIISAENIGQFNICSRSDNVTRQTSKTSGLVAFLEGSKHQNSKAKVEVIKSESFNLLQETQGEETSKLSDEWFNVQPTNTTEL</sequence>
<accession>A0AAV4AFC8</accession>
<organism evidence="1 2">
    <name type="scientific">Plakobranchus ocellatus</name>
    <dbReference type="NCBI Taxonomy" id="259542"/>
    <lineage>
        <taxon>Eukaryota</taxon>
        <taxon>Metazoa</taxon>
        <taxon>Spiralia</taxon>
        <taxon>Lophotrochozoa</taxon>
        <taxon>Mollusca</taxon>
        <taxon>Gastropoda</taxon>
        <taxon>Heterobranchia</taxon>
        <taxon>Euthyneura</taxon>
        <taxon>Panpulmonata</taxon>
        <taxon>Sacoglossa</taxon>
        <taxon>Placobranchoidea</taxon>
        <taxon>Plakobranchidae</taxon>
        <taxon>Plakobranchus</taxon>
    </lineage>
</organism>
<comment type="caution">
    <text evidence="1">The sequence shown here is derived from an EMBL/GenBank/DDBJ whole genome shotgun (WGS) entry which is preliminary data.</text>
</comment>
<dbReference type="Proteomes" id="UP000735302">
    <property type="component" value="Unassembled WGS sequence"/>
</dbReference>
<gene>
    <name evidence="1" type="ORF">PoB_003338500</name>
</gene>
<evidence type="ECO:0000313" key="2">
    <source>
        <dbReference type="Proteomes" id="UP000735302"/>
    </source>
</evidence>
<proteinExistence type="predicted"/>
<name>A0AAV4AFC8_9GAST</name>
<reference evidence="1 2" key="1">
    <citation type="journal article" date="2021" name="Elife">
        <title>Chloroplast acquisition without the gene transfer in kleptoplastic sea slugs, Plakobranchus ocellatus.</title>
        <authorList>
            <person name="Maeda T."/>
            <person name="Takahashi S."/>
            <person name="Yoshida T."/>
            <person name="Shimamura S."/>
            <person name="Takaki Y."/>
            <person name="Nagai Y."/>
            <person name="Toyoda A."/>
            <person name="Suzuki Y."/>
            <person name="Arimoto A."/>
            <person name="Ishii H."/>
            <person name="Satoh N."/>
            <person name="Nishiyama T."/>
            <person name="Hasebe M."/>
            <person name="Maruyama T."/>
            <person name="Minagawa J."/>
            <person name="Obokata J."/>
            <person name="Shigenobu S."/>
        </authorList>
    </citation>
    <scope>NUCLEOTIDE SEQUENCE [LARGE SCALE GENOMIC DNA]</scope>
</reference>